<dbReference type="AlphaFoldDB" id="W4Q0E5"/>
<sequence length="168" mass="19209">MNWDKFNPLNNFLPNMDNKNSVVSGIDDYVQNMLSQYLGNMTNPNEQQEQREEPANQEVVGSQPNSNRSKPNPTLSLVTIEPNVIEIHGFIIIQLEIPDYEDINHVTIEYNTTKVIISGFHQHDSITIKLPSLVRNKAGKALYKDGILEISLAKQEEEFMNQLSIKRK</sequence>
<dbReference type="EMBL" id="BAUT01000005">
    <property type="protein sequence ID" value="GAE24854.1"/>
    <property type="molecule type" value="Genomic_DNA"/>
</dbReference>
<dbReference type="InterPro" id="IPR008978">
    <property type="entry name" value="HSP20-like_chaperone"/>
</dbReference>
<evidence type="ECO:0008006" key="4">
    <source>
        <dbReference type="Google" id="ProtNLM"/>
    </source>
</evidence>
<dbReference type="Proteomes" id="UP000018890">
    <property type="component" value="Unassembled WGS sequence"/>
</dbReference>
<evidence type="ECO:0000256" key="1">
    <source>
        <dbReference type="SAM" id="MobiDB-lite"/>
    </source>
</evidence>
<protein>
    <recommendedName>
        <fullName evidence="4">Hsp20/alpha crystallin family protein</fullName>
    </recommendedName>
</protein>
<gene>
    <name evidence="2" type="ORF">JCM9140_813</name>
</gene>
<name>W4Q0E5_9BACI</name>
<evidence type="ECO:0000313" key="2">
    <source>
        <dbReference type="EMBL" id="GAE24854.1"/>
    </source>
</evidence>
<dbReference type="RefSeq" id="WP_034742469.1">
    <property type="nucleotide sequence ID" value="NZ_BAUT01000005.1"/>
</dbReference>
<organism evidence="2 3">
    <name type="scientific">Halalkalibacter wakoensis JCM 9140</name>
    <dbReference type="NCBI Taxonomy" id="1236970"/>
    <lineage>
        <taxon>Bacteria</taxon>
        <taxon>Bacillati</taxon>
        <taxon>Bacillota</taxon>
        <taxon>Bacilli</taxon>
        <taxon>Bacillales</taxon>
        <taxon>Bacillaceae</taxon>
        <taxon>Halalkalibacter</taxon>
    </lineage>
</organism>
<feature type="compositionally biased region" description="Polar residues" evidence="1">
    <location>
        <begin position="59"/>
        <end position="74"/>
    </location>
</feature>
<accession>W4Q0E5</accession>
<feature type="region of interest" description="Disordered" evidence="1">
    <location>
        <begin position="40"/>
        <end position="74"/>
    </location>
</feature>
<dbReference type="OrthoDB" id="1806521at2"/>
<keyword evidence="3" id="KW-1185">Reference proteome</keyword>
<dbReference type="CDD" id="cd06464">
    <property type="entry name" value="ACD_sHsps-like"/>
    <property type="match status" value="1"/>
</dbReference>
<evidence type="ECO:0000313" key="3">
    <source>
        <dbReference type="Proteomes" id="UP000018890"/>
    </source>
</evidence>
<dbReference type="SUPFAM" id="SSF49764">
    <property type="entry name" value="HSP20-like chaperones"/>
    <property type="match status" value="1"/>
</dbReference>
<reference evidence="2" key="1">
    <citation type="journal article" date="2014" name="Genome Announc.">
        <title>Draft Genome Sequences of Three Alkaliphilic Bacillus Strains, Bacillus wakoensis JCM 9140T, Bacillus akibai JCM 9157T, and Bacillus hemicellulosilyticus JCM 9152T.</title>
        <authorList>
            <person name="Yuki M."/>
            <person name="Oshima K."/>
            <person name="Suda W."/>
            <person name="Oshida Y."/>
            <person name="Kitamura K."/>
            <person name="Iida T."/>
            <person name="Hattori M."/>
            <person name="Ohkuma M."/>
        </authorList>
    </citation>
    <scope>NUCLEOTIDE SEQUENCE [LARGE SCALE GENOMIC DNA]</scope>
    <source>
        <strain evidence="2">JCM 9140</strain>
    </source>
</reference>
<proteinExistence type="predicted"/>
<comment type="caution">
    <text evidence="2">The sequence shown here is derived from an EMBL/GenBank/DDBJ whole genome shotgun (WGS) entry which is preliminary data.</text>
</comment>